<dbReference type="RefSeq" id="WP_264462788.1">
    <property type="nucleotide sequence ID" value="NZ_JAOXJG010000026.1"/>
</dbReference>
<name>A0ABT3EZA6_9BACI</name>
<feature type="non-terminal residue" evidence="1">
    <location>
        <position position="1"/>
    </location>
</feature>
<evidence type="ECO:0000313" key="2">
    <source>
        <dbReference type="Proteomes" id="UP001060566"/>
    </source>
</evidence>
<proteinExistence type="predicted"/>
<evidence type="ECO:0008006" key="3">
    <source>
        <dbReference type="Google" id="ProtNLM"/>
    </source>
</evidence>
<sequence>MEIKPRYIIAIYDTKEDRDTANNVYKDFYKGTFMENKLKIEAICVGDQIRGKHWQGQRIGKVIDCTTKRPINFNWWYRFVKPFLALDCKFDHGEVFINEI</sequence>
<protein>
    <recommendedName>
        <fullName evidence="3">YopX protein domain-containing protein</fullName>
    </recommendedName>
</protein>
<reference evidence="1" key="1">
    <citation type="submission" date="2022-10" db="EMBL/GenBank/DDBJ databases">
        <title>De novo draft assembly of the Pseudomonas pretiosus genome isolated from the plants rhizorohere.</title>
        <authorList>
            <person name="Robas M."/>
            <person name="Fernandez V.M."/>
            <person name="Provanza A."/>
            <person name="Jimenez P.A."/>
        </authorList>
    </citation>
    <scope>NUCLEOTIDE SEQUENCE</scope>
    <source>
        <strain evidence="1">SAICEU11T</strain>
    </source>
</reference>
<gene>
    <name evidence="1" type="ORF">NGM45_22940</name>
</gene>
<dbReference type="Proteomes" id="UP001060566">
    <property type="component" value="Unassembled WGS sequence"/>
</dbReference>
<evidence type="ECO:0000313" key="1">
    <source>
        <dbReference type="EMBL" id="MCW1241884.1"/>
    </source>
</evidence>
<comment type="caution">
    <text evidence="1">The sequence shown here is derived from an EMBL/GenBank/DDBJ whole genome shotgun (WGS) entry which is preliminary data.</text>
</comment>
<keyword evidence="2" id="KW-1185">Reference proteome</keyword>
<dbReference type="GeneID" id="301200745"/>
<dbReference type="EMBL" id="JAOXJG010000026">
    <property type="protein sequence ID" value="MCW1241884.1"/>
    <property type="molecule type" value="Genomic_DNA"/>
</dbReference>
<accession>A0ABT3EZA6</accession>
<organism evidence="1 2">
    <name type="scientific">Bacillus pretiosus</name>
    <dbReference type="NCBI Taxonomy" id="2983392"/>
    <lineage>
        <taxon>Bacteria</taxon>
        <taxon>Bacillati</taxon>
        <taxon>Bacillota</taxon>
        <taxon>Bacilli</taxon>
        <taxon>Bacillales</taxon>
        <taxon>Bacillaceae</taxon>
        <taxon>Bacillus</taxon>
    </lineage>
</organism>